<dbReference type="CDD" id="cd13119">
    <property type="entry name" value="BF2867_like"/>
    <property type="match status" value="2"/>
</dbReference>
<sequence length="366" mass="40216">MFPFVVCGMSLHNKMVSMKRMIVFKSWLYVIMVLLCTACVSASPEEENTEELIQVNPIVGGYYASILSSVRTRATAQDSETLQDKPIYLLEDGSTIRLVVYDNTKNLMEEYSKAYLVRNAGTSGSSLLYPCEVDDNGAVISSSSTPLYMKAGTYYFRILSPAKALNSKGFVNIGNGEYLLATDDRYTQTAMTAVTITKIDEGGTLNNVQTLYLPPIINQTARMQFTVKAGEGVHSLEMLAEGIEISGIQQPLDNTTSFDWVNGEVLPVKVGDQSASVRIIQATQNADNSLMAHTGILPTDARSHSISVLLNLKVNGNPTQYQMLLTGLYLTAGHSYNYTATVKISNGVTVLTWQNRSWTENVEMDT</sequence>
<dbReference type="InterPro" id="IPR029231">
    <property type="entry name" value="Mfa-like_2"/>
</dbReference>
<evidence type="ECO:0008006" key="3">
    <source>
        <dbReference type="Google" id="ProtNLM"/>
    </source>
</evidence>
<dbReference type="Proteomes" id="UP000005101">
    <property type="component" value="Unassembled WGS sequence"/>
</dbReference>
<evidence type="ECO:0000313" key="2">
    <source>
        <dbReference type="Proteomes" id="UP000005101"/>
    </source>
</evidence>
<dbReference type="Pfam" id="PF15415">
    <property type="entry name" value="Mfa_like_2"/>
    <property type="match status" value="1"/>
</dbReference>
<proteinExistence type="predicted"/>
<accession>A0ABN0BKC5</accession>
<keyword evidence="2" id="KW-1185">Reference proteome</keyword>
<dbReference type="InterPro" id="IPR043107">
    <property type="entry name" value="Mfa-like_2_C"/>
</dbReference>
<dbReference type="Gene3D" id="2.60.40.3740">
    <property type="match status" value="1"/>
</dbReference>
<organism evidence="1 2">
    <name type="scientific">Bacteroides fragilis 3_1_12</name>
    <dbReference type="NCBI Taxonomy" id="457424"/>
    <lineage>
        <taxon>Bacteria</taxon>
        <taxon>Pseudomonadati</taxon>
        <taxon>Bacteroidota</taxon>
        <taxon>Bacteroidia</taxon>
        <taxon>Bacteroidales</taxon>
        <taxon>Bacteroidaceae</taxon>
        <taxon>Bacteroides</taxon>
    </lineage>
</organism>
<dbReference type="EMBL" id="EQ973213">
    <property type="protein sequence ID" value="EFR53353.1"/>
    <property type="molecule type" value="Genomic_DNA"/>
</dbReference>
<name>A0ABN0BKC5_BACFG</name>
<protein>
    <recommendedName>
        <fullName evidence="3">Fimbrillin-A associated anchor s Mfa1 and Mfa2 family protein</fullName>
    </recommendedName>
</protein>
<evidence type="ECO:0000313" key="1">
    <source>
        <dbReference type="EMBL" id="EFR53353.1"/>
    </source>
</evidence>
<gene>
    <name evidence="1" type="ORF">BFAG_02048</name>
</gene>
<reference evidence="1 2" key="1">
    <citation type="submission" date="2008-12" db="EMBL/GenBank/DDBJ databases">
        <title>Annotation of Bacteroides fragilis strain 3_1_12.</title>
        <authorList>
            <consortium name="The Broad Institute Genome Sequencing Platform"/>
            <person name="Ward D."/>
            <person name="Young S.K."/>
            <person name="Kodira C.D."/>
            <person name="Zeng Q."/>
            <person name="Koehrsen M."/>
            <person name="Alvarado L."/>
            <person name="Berlin A."/>
            <person name="Borenstein D."/>
            <person name="Chen Z."/>
            <person name="Engels R."/>
            <person name="Freedman E."/>
            <person name="Gellesch M."/>
            <person name="Goldberg J."/>
            <person name="Griggs A."/>
            <person name="Gujja S."/>
            <person name="Heiman D."/>
            <person name="Hepburn T."/>
            <person name="Howarth C."/>
            <person name="Jen D."/>
            <person name="Larson L."/>
            <person name="Lewis B."/>
            <person name="Mehta T."/>
            <person name="Park D."/>
            <person name="Pearson M."/>
            <person name="Roberts A."/>
            <person name="Saif S."/>
            <person name="Shea T."/>
            <person name="Shenoy N."/>
            <person name="Sisk P."/>
            <person name="Stolte C."/>
            <person name="Sykes S."/>
            <person name="Walk T."/>
            <person name="White J."/>
            <person name="Yandava C."/>
            <person name="Allen-Vercoe E."/>
            <person name="Strauss J."/>
            <person name="Ambrose C."/>
            <person name="Lander E."/>
            <person name="Nusbaum C."/>
            <person name="Galagan J."/>
            <person name="Birren B."/>
        </authorList>
    </citation>
    <scope>NUCLEOTIDE SEQUENCE [LARGE SCALE GENOMIC DNA]</scope>
    <source>
        <strain evidence="1 2">3_1_12</strain>
    </source>
</reference>
<dbReference type="Gene3D" id="2.60.40.3730">
    <property type="entry name" value="Fimbrillin-like"/>
    <property type="match status" value="1"/>
</dbReference>